<evidence type="ECO:0000256" key="3">
    <source>
        <dbReference type="ARBA" id="ARBA00022692"/>
    </source>
</evidence>
<dbReference type="InterPro" id="IPR010580">
    <property type="entry name" value="ER_stress-assoc"/>
</dbReference>
<dbReference type="EMBL" id="JABANN010000173">
    <property type="protein sequence ID" value="KAF4667841.1"/>
    <property type="molecule type" value="Genomic_DNA"/>
</dbReference>
<dbReference type="InterPro" id="IPR029063">
    <property type="entry name" value="SAM-dependent_MTases_sf"/>
</dbReference>
<dbReference type="SUPFAM" id="SSF53335">
    <property type="entry name" value="S-adenosyl-L-methionine-dependent methyltransferases"/>
    <property type="match status" value="1"/>
</dbReference>
<keyword evidence="5 7" id="KW-1133">Transmembrane helix</keyword>
<evidence type="ECO:0000256" key="5">
    <source>
        <dbReference type="ARBA" id="ARBA00022989"/>
    </source>
</evidence>
<comment type="similarity">
    <text evidence="2">Belongs to the RAMP4 family.</text>
</comment>
<accession>A0A7J6M9Y2</accession>
<feature type="domain" description="Methyltransferase type 12" evidence="8">
    <location>
        <begin position="170"/>
        <end position="269"/>
    </location>
</feature>
<dbReference type="AlphaFoldDB" id="A0A7J6M9Y2"/>
<name>A0A7J6M9Y2_PEROL</name>
<protein>
    <recommendedName>
        <fullName evidence="8">Methyltransferase type 12 domain-containing protein</fullName>
    </recommendedName>
</protein>
<dbReference type="PANTHER" id="PTHR15601:SF0">
    <property type="entry name" value="GEO09675P1"/>
    <property type="match status" value="1"/>
</dbReference>
<dbReference type="CDD" id="cd02440">
    <property type="entry name" value="AdoMet_MTases"/>
    <property type="match status" value="1"/>
</dbReference>
<evidence type="ECO:0000313" key="9">
    <source>
        <dbReference type="EMBL" id="KAF4667841.1"/>
    </source>
</evidence>
<evidence type="ECO:0000256" key="2">
    <source>
        <dbReference type="ARBA" id="ARBA00005500"/>
    </source>
</evidence>
<evidence type="ECO:0000259" key="8">
    <source>
        <dbReference type="Pfam" id="PF08242"/>
    </source>
</evidence>
<proteinExistence type="inferred from homology"/>
<dbReference type="Gene3D" id="3.40.50.150">
    <property type="entry name" value="Vaccinia Virus protein VP39"/>
    <property type="match status" value="1"/>
</dbReference>
<evidence type="ECO:0000256" key="6">
    <source>
        <dbReference type="ARBA" id="ARBA00023136"/>
    </source>
</evidence>
<dbReference type="Pfam" id="PF06624">
    <property type="entry name" value="RAMP4"/>
    <property type="match status" value="1"/>
</dbReference>
<evidence type="ECO:0000256" key="7">
    <source>
        <dbReference type="SAM" id="Phobius"/>
    </source>
</evidence>
<comment type="subcellular location">
    <subcellularLocation>
        <location evidence="1">Endoplasmic reticulum membrane</location>
        <topology evidence="1">Single-pass membrane protein</topology>
    </subcellularLocation>
</comment>
<dbReference type="InterPro" id="IPR013217">
    <property type="entry name" value="Methyltransf_12"/>
</dbReference>
<feature type="transmembrane region" description="Helical" evidence="7">
    <location>
        <begin position="48"/>
        <end position="67"/>
    </location>
</feature>
<dbReference type="Pfam" id="PF08242">
    <property type="entry name" value="Methyltransf_12"/>
    <property type="match status" value="1"/>
</dbReference>
<dbReference type="GO" id="GO:0030968">
    <property type="term" value="P:endoplasmic reticulum unfolded protein response"/>
    <property type="evidence" value="ECO:0007669"/>
    <property type="project" value="TreeGrafter"/>
</dbReference>
<keyword evidence="6 7" id="KW-0472">Membrane</keyword>
<evidence type="ECO:0000256" key="1">
    <source>
        <dbReference type="ARBA" id="ARBA00004389"/>
    </source>
</evidence>
<reference evidence="9 10" key="1">
    <citation type="submission" date="2020-04" db="EMBL/GenBank/DDBJ databases">
        <title>Perkinsus olseni comparative genomics.</title>
        <authorList>
            <person name="Bogema D.R."/>
        </authorList>
    </citation>
    <scope>NUCLEOTIDE SEQUENCE [LARGE SCALE GENOMIC DNA]</scope>
    <source>
        <strain evidence="9">ATCC PRA-31</strain>
    </source>
</reference>
<evidence type="ECO:0000256" key="4">
    <source>
        <dbReference type="ARBA" id="ARBA00022824"/>
    </source>
</evidence>
<comment type="caution">
    <text evidence="9">The sequence shown here is derived from an EMBL/GenBank/DDBJ whole genome shotgun (WGS) entry which is preliminary data.</text>
</comment>
<dbReference type="Proteomes" id="UP000572268">
    <property type="component" value="Unassembled WGS sequence"/>
</dbReference>
<organism evidence="9 10">
    <name type="scientific">Perkinsus olseni</name>
    <name type="common">Perkinsus atlanticus</name>
    <dbReference type="NCBI Taxonomy" id="32597"/>
    <lineage>
        <taxon>Eukaryota</taxon>
        <taxon>Sar</taxon>
        <taxon>Alveolata</taxon>
        <taxon>Perkinsozoa</taxon>
        <taxon>Perkinsea</taxon>
        <taxon>Perkinsida</taxon>
        <taxon>Perkinsidae</taxon>
        <taxon>Perkinsus</taxon>
    </lineage>
</organism>
<dbReference type="GO" id="GO:0005789">
    <property type="term" value="C:endoplasmic reticulum membrane"/>
    <property type="evidence" value="ECO:0007669"/>
    <property type="project" value="UniProtKB-SubCell"/>
</dbReference>
<gene>
    <name evidence="9" type="ORF">FOL46_002324</name>
</gene>
<sequence>MVARRKIDFHSPAPRKTALKGEQFEQNITKRGRASQGKKKDKYPVGPWVLGLFLFVVVGSAVLQIIASAQRGTRESAMAIGPVETATTSRGQAMESDGERRKALLHNMYWYRTRWAEEEVKLLELAKPDEISSADEEGLTSQHYLGHTAVRDAIEALHMQPSRGHPIKVLDIGGGLGSTVRHMASNLPYLKGISVDISESFANLAEQIDRKECASYREGSSTKYIAADIFNTTQATLGGPFDYGVSLLCFCHMDSKRTLLDKVKELLQPAPPRQSCDLYFEDLVLLHRNGVREADREALRDVVACPALCTVEEYRAELESVFGKDSIKLLDCDRTTRDWKVFTKSRFAIFEKNFDRHVSVHGEDIASAYRTFYGTTADLFDRGVIGGIRVVLSVLANLFHIFPLHPMRVLDRSLLLLGMAMLFHAAYRMNAQVEHTAVAELNTEMPASEVEEDTMGTAFVVTVALESIIGAAVAFVAVIGDFKPIRLSDQKTHMSWDSLNARPSFILYKKDSAARQLLQDAVKKSMDSGRICQPPKA</sequence>
<dbReference type="PANTHER" id="PTHR15601">
    <property type="entry name" value="STRESS ASSOCIATED ENDOPLASMIC RETICULUM PROTEIN SERP1/RAMP4"/>
    <property type="match status" value="1"/>
</dbReference>
<keyword evidence="3 7" id="KW-0812">Transmembrane</keyword>
<keyword evidence="4" id="KW-0256">Endoplasmic reticulum</keyword>
<evidence type="ECO:0000313" key="10">
    <source>
        <dbReference type="Proteomes" id="UP000572268"/>
    </source>
</evidence>